<proteinExistence type="predicted"/>
<dbReference type="EMBL" id="AP012052">
    <property type="protein sequence ID" value="BAJ74594.1"/>
    <property type="molecule type" value="Genomic_DNA"/>
</dbReference>
<name>E8NAD8_MICTS</name>
<protein>
    <submittedName>
        <fullName evidence="2">Uncharacterized protein</fullName>
    </submittedName>
</protein>
<evidence type="ECO:0000313" key="2">
    <source>
        <dbReference type="EMBL" id="BAJ74594.1"/>
    </source>
</evidence>
<feature type="transmembrane region" description="Helical" evidence="1">
    <location>
        <begin position="6"/>
        <end position="32"/>
    </location>
</feature>
<dbReference type="OrthoDB" id="5084256at2"/>
<dbReference type="RefSeq" id="WP_013584719.1">
    <property type="nucleotide sequence ID" value="NC_015125.1"/>
</dbReference>
<keyword evidence="1" id="KW-1133">Transmembrane helix</keyword>
<dbReference type="HOGENOM" id="CLU_3081897_0_0_11"/>
<keyword evidence="1" id="KW-0812">Transmembrane</keyword>
<organism evidence="2 3">
    <name type="scientific">Microbacterium testaceum (strain StLB037)</name>
    <dbReference type="NCBI Taxonomy" id="979556"/>
    <lineage>
        <taxon>Bacteria</taxon>
        <taxon>Bacillati</taxon>
        <taxon>Actinomycetota</taxon>
        <taxon>Actinomycetes</taxon>
        <taxon>Micrococcales</taxon>
        <taxon>Microbacteriaceae</taxon>
        <taxon>Microbacterium</taxon>
    </lineage>
</organism>
<sequence>MFSAVGGAHLFILLAGWLVALAVIGLVVYFVVRLAVLHALKAHTRWVDGGKP</sequence>
<accession>E8NAD8</accession>
<reference evidence="2 3" key="1">
    <citation type="journal article" date="2011" name="J. Bacteriol.">
        <title>Genome sequence of Microbacterium testaceum StLB037, an N-acylhomoserine lactone-degrading bacterium isolated from potato leaves.</title>
        <authorList>
            <person name="Morohoshi T."/>
            <person name="Wang W.-Z."/>
            <person name="Someya N."/>
            <person name="Ikeda T."/>
        </authorList>
    </citation>
    <scope>NUCLEOTIDE SEQUENCE [LARGE SCALE GENOMIC DNA]</scope>
    <source>
        <strain evidence="2 3">StLB037</strain>
    </source>
</reference>
<dbReference type="AlphaFoldDB" id="E8NAD8"/>
<evidence type="ECO:0000256" key="1">
    <source>
        <dbReference type="SAM" id="Phobius"/>
    </source>
</evidence>
<evidence type="ECO:0000313" key="3">
    <source>
        <dbReference type="Proteomes" id="UP000008975"/>
    </source>
</evidence>
<dbReference type="Proteomes" id="UP000008975">
    <property type="component" value="Chromosome"/>
</dbReference>
<reference key="2">
    <citation type="submission" date="2011-02" db="EMBL/GenBank/DDBJ databases">
        <title>Genome sequence of Microbacterium testaceum StLB037.</title>
        <authorList>
            <person name="Morohoshi T."/>
            <person name="Wang W.Z."/>
            <person name="Someya N."/>
            <person name="Ikeda T."/>
        </authorList>
    </citation>
    <scope>NUCLEOTIDE SEQUENCE</scope>
    <source>
        <strain>StLB037</strain>
    </source>
</reference>
<gene>
    <name evidence="2" type="ordered locus">MTES_1630</name>
</gene>
<keyword evidence="1" id="KW-0472">Membrane</keyword>
<dbReference type="KEGG" id="mts:MTES_1630"/>
<dbReference type="STRING" id="979556.MTES_1630"/>